<comment type="caution">
    <text evidence="1">The sequence shown here is derived from an EMBL/GenBank/DDBJ whole genome shotgun (WGS) entry which is preliminary data.</text>
</comment>
<name>A0A9P0ZBE1_CUSEU</name>
<sequence length="101" mass="11463">MASSFQAIIPTKFEFSSIGKNAHPRLDLLLLEACPTVSLGQKFITRGSSWRQVKTFQLNPKNVASKEFHQIPFPYFLLHISFAHPLYASTLCICSLHLRET</sequence>
<organism evidence="1 2">
    <name type="scientific">Cuscuta europaea</name>
    <name type="common">European dodder</name>
    <dbReference type="NCBI Taxonomy" id="41803"/>
    <lineage>
        <taxon>Eukaryota</taxon>
        <taxon>Viridiplantae</taxon>
        <taxon>Streptophyta</taxon>
        <taxon>Embryophyta</taxon>
        <taxon>Tracheophyta</taxon>
        <taxon>Spermatophyta</taxon>
        <taxon>Magnoliopsida</taxon>
        <taxon>eudicotyledons</taxon>
        <taxon>Gunneridae</taxon>
        <taxon>Pentapetalae</taxon>
        <taxon>asterids</taxon>
        <taxon>lamiids</taxon>
        <taxon>Solanales</taxon>
        <taxon>Convolvulaceae</taxon>
        <taxon>Cuscuteae</taxon>
        <taxon>Cuscuta</taxon>
        <taxon>Cuscuta subgen. Cuscuta</taxon>
    </lineage>
</organism>
<accession>A0A9P0ZBE1</accession>
<keyword evidence="2" id="KW-1185">Reference proteome</keyword>
<evidence type="ECO:0000313" key="2">
    <source>
        <dbReference type="Proteomes" id="UP001152484"/>
    </source>
</evidence>
<dbReference type="AlphaFoldDB" id="A0A9P0ZBE1"/>
<dbReference type="EMBL" id="CAMAPE010000029">
    <property type="protein sequence ID" value="CAH9092714.1"/>
    <property type="molecule type" value="Genomic_DNA"/>
</dbReference>
<gene>
    <name evidence="1" type="ORF">CEURO_LOCUS12072</name>
</gene>
<dbReference type="Proteomes" id="UP001152484">
    <property type="component" value="Unassembled WGS sequence"/>
</dbReference>
<protein>
    <submittedName>
        <fullName evidence="1">Uncharacterized protein</fullName>
    </submittedName>
</protein>
<reference evidence="1" key="1">
    <citation type="submission" date="2022-07" db="EMBL/GenBank/DDBJ databases">
        <authorList>
            <person name="Macas J."/>
            <person name="Novak P."/>
            <person name="Neumann P."/>
        </authorList>
    </citation>
    <scope>NUCLEOTIDE SEQUENCE</scope>
</reference>
<proteinExistence type="predicted"/>
<evidence type="ECO:0000313" key="1">
    <source>
        <dbReference type="EMBL" id="CAH9092714.1"/>
    </source>
</evidence>